<keyword evidence="1" id="KW-1133">Transmembrane helix</keyword>
<dbReference type="AlphaFoldDB" id="A0AAW8APQ6"/>
<evidence type="ECO:0000256" key="1">
    <source>
        <dbReference type="SAM" id="Phobius"/>
    </source>
</evidence>
<feature type="transmembrane region" description="Helical" evidence="1">
    <location>
        <begin position="29"/>
        <end position="46"/>
    </location>
</feature>
<feature type="transmembrane region" description="Helical" evidence="1">
    <location>
        <begin position="6"/>
        <end position="22"/>
    </location>
</feature>
<reference evidence="2" key="1">
    <citation type="submission" date="2023-07" db="EMBL/GenBank/DDBJ databases">
        <authorList>
            <person name="Peng Z."/>
        </authorList>
    </citation>
    <scope>NUCLEOTIDE SEQUENCE</scope>
    <source>
        <strain evidence="2">KP219</strain>
    </source>
</reference>
<dbReference type="Proteomes" id="UP001244490">
    <property type="component" value="Unassembled WGS sequence"/>
</dbReference>
<evidence type="ECO:0000313" key="2">
    <source>
        <dbReference type="EMBL" id="MDP0971462.1"/>
    </source>
</evidence>
<proteinExistence type="predicted"/>
<dbReference type="PANTHER" id="PTHR38434">
    <property type="entry name" value="BLL2549 PROTEIN"/>
    <property type="match status" value="1"/>
</dbReference>
<accession>A0AAW8APQ6</accession>
<keyword evidence="1" id="KW-0812">Transmembrane</keyword>
<dbReference type="Pfam" id="PF10101">
    <property type="entry name" value="DUF2339"/>
    <property type="match status" value="1"/>
</dbReference>
<feature type="non-terminal residue" evidence="2">
    <location>
        <position position="1"/>
    </location>
</feature>
<evidence type="ECO:0000313" key="3">
    <source>
        <dbReference type="Proteomes" id="UP001244490"/>
    </source>
</evidence>
<evidence type="ECO:0008006" key="4">
    <source>
        <dbReference type="Google" id="ProtNLM"/>
    </source>
</evidence>
<dbReference type="RefSeq" id="WP_305202541.1">
    <property type="nucleotide sequence ID" value="NZ_JAUUIA010000784.1"/>
</dbReference>
<organism evidence="2 3">
    <name type="scientific">Klebsiella pneumoniae</name>
    <dbReference type="NCBI Taxonomy" id="573"/>
    <lineage>
        <taxon>Bacteria</taxon>
        <taxon>Pseudomonadati</taxon>
        <taxon>Pseudomonadota</taxon>
        <taxon>Gammaproteobacteria</taxon>
        <taxon>Enterobacterales</taxon>
        <taxon>Enterobacteriaceae</taxon>
        <taxon>Klebsiella/Raoultella group</taxon>
        <taxon>Klebsiella</taxon>
        <taxon>Klebsiella pneumoniae complex</taxon>
    </lineage>
</organism>
<keyword evidence="1" id="KW-0472">Membrane</keyword>
<comment type="caution">
    <text evidence="2">The sequence shown here is derived from an EMBL/GenBank/DDBJ whole genome shotgun (WGS) entry which is preliminary data.</text>
</comment>
<feature type="transmembrane region" description="Helical" evidence="1">
    <location>
        <begin position="58"/>
        <end position="77"/>
    </location>
</feature>
<dbReference type="EMBL" id="JAUUIA010000784">
    <property type="protein sequence ID" value="MDP0971462.1"/>
    <property type="molecule type" value="Genomic_DNA"/>
</dbReference>
<sequence length="85" mass="9240">LDARWTAAAWAVEGAGIFWLGLRQHKPMARIFALLLQLGSLLAVLSELRSGQDTLLEGPPLSALLLGAALLFTFYQVHKAVPEQT</sequence>
<feature type="non-terminal residue" evidence="2">
    <location>
        <position position="85"/>
    </location>
</feature>
<name>A0AAW8APQ6_KLEPN</name>
<gene>
    <name evidence="2" type="ORF">Q6294_31455</name>
</gene>
<dbReference type="PANTHER" id="PTHR38434:SF1">
    <property type="entry name" value="BLL2549 PROTEIN"/>
    <property type="match status" value="1"/>
</dbReference>
<protein>
    <recommendedName>
        <fullName evidence="4">DUF2339 domain-containing protein</fullName>
    </recommendedName>
</protein>
<dbReference type="InterPro" id="IPR019286">
    <property type="entry name" value="DUF2339_TM"/>
</dbReference>